<dbReference type="InterPro" id="IPR003094">
    <property type="entry name" value="6Pfruct_kin"/>
</dbReference>
<keyword evidence="2" id="KW-0064">Aspartyl protease</keyword>
<keyword evidence="3" id="KW-0067">ATP-binding</keyword>
<sequence>MKPISLLTSLAGAGLLTATLVHAEIDLSSPFQGVSFQRIKAVRDRSSDETSTHRQVLKPFHGRITGHNAASAIAAAEKGQPGAGYQNITALSPYGTQYAMEVIWDGTPIQMIFDTGSSDTWAARSDFSCTNRGGTIEYPQESCSFGNPAIDNFKYGEIPDIHFTLGYGSGERVSGPMGYSDLTVAGITVKQTQVGLANQTFWYGNNVTQGILGMAYPALTSAYSGSLSENRQAFQIPYAPFFTTMVQQGLSDASFSVALARNSSNGLIAWGGRTGLPTTGPTASTDLIVANINPTRSETAWKYSYYTIIVEGVQWGQTVDSTHCAYIVDTATTLTYVPPQVAEAIANAFEPAAMYMFSFGGYFAPCDAIAPRIAFHIGGEKFFINPVDMMWRHLKDPLTGYCQIGISTGGPGPYILGMTFLQNVEVEFDVGAAEASYRLASQTQLHPAAISPLVALQGGRPGLNGGAINCRSIFLSSIPLQQPTFSLFRKTMVRLTNGMGVQVEDTKVCVVMVGLPARGKSFIAQKAQRYLKWLSIEARTFNVGNYRRETAAQPTADFFDVKNREGEQKRRAAAEAAIADMMTWFQKENGTVAILDATNSTKERRKWVLDRCTKEGVEVIFVESKCDDEDLIMANIRDVKATSPDYAGQDPEQAALDFRNRIRNYEQVYTSIDEDGDENSYTFLKIMDVGKQVIINRIQDYLQSRIVYYLMNLHIRPRSIWLSRHGESLYNLDGRIGGDTMLSPRGEQYARKLPELVRESVGDDRPLTVVPLHTLIKLTPRAYGTEEVRYEANIPAVSTWRGKGSTAKHENPTPETI</sequence>
<dbReference type="InterPro" id="IPR001969">
    <property type="entry name" value="Aspartic_peptidase_AS"/>
</dbReference>
<dbReference type="CDD" id="cd07067">
    <property type="entry name" value="HP_PGM_like"/>
    <property type="match status" value="1"/>
</dbReference>
<dbReference type="GO" id="GO:0004331">
    <property type="term" value="F:fructose-2,6-bisphosphate 2-phosphatase activity"/>
    <property type="evidence" value="ECO:0007669"/>
    <property type="project" value="TreeGrafter"/>
</dbReference>
<dbReference type="SUPFAM" id="SSF53254">
    <property type="entry name" value="Phosphoglycerate mutase-like"/>
    <property type="match status" value="1"/>
</dbReference>
<evidence type="ECO:0000259" key="5">
    <source>
        <dbReference type="PROSITE" id="PS51767"/>
    </source>
</evidence>
<dbReference type="InterPro" id="IPR033121">
    <property type="entry name" value="PEPTIDASE_A1"/>
</dbReference>
<dbReference type="InterPro" id="IPR027417">
    <property type="entry name" value="P-loop_NTPase"/>
</dbReference>
<dbReference type="InterPro" id="IPR029033">
    <property type="entry name" value="His_PPase_superfam"/>
</dbReference>
<evidence type="ECO:0000313" key="7">
    <source>
        <dbReference type="Proteomes" id="UP000044602"/>
    </source>
</evidence>
<dbReference type="Proteomes" id="UP000044602">
    <property type="component" value="Unassembled WGS sequence"/>
</dbReference>
<evidence type="ECO:0000256" key="2">
    <source>
        <dbReference type="ARBA" id="ARBA00022750"/>
    </source>
</evidence>
<dbReference type="PROSITE" id="PS00141">
    <property type="entry name" value="ASP_PROTEASE"/>
    <property type="match status" value="1"/>
</dbReference>
<keyword evidence="2" id="KW-0645">Protease</keyword>
<dbReference type="FunFam" id="3.40.50.300:FF:000644">
    <property type="entry name" value="GpmB, Fructose-2,6-bisphosphatase"/>
    <property type="match status" value="1"/>
</dbReference>
<feature type="signal peptide" evidence="4">
    <location>
        <begin position="1"/>
        <end position="23"/>
    </location>
</feature>
<dbReference type="PANTHER" id="PTHR10606:SF44">
    <property type="entry name" value="6-PHOSPHOFRUCTO 2-KINASE_FRUCTOSE 2,6-BISPHOSPHATASE LONG FORM"/>
    <property type="match status" value="1"/>
</dbReference>
<dbReference type="SUPFAM" id="SSF52540">
    <property type="entry name" value="P-loop containing nucleoside triphosphate hydrolases"/>
    <property type="match status" value="1"/>
</dbReference>
<dbReference type="Pfam" id="PF00026">
    <property type="entry name" value="Asp"/>
    <property type="match status" value="1"/>
</dbReference>
<dbReference type="Pfam" id="PF01591">
    <property type="entry name" value="6PF2K"/>
    <property type="match status" value="1"/>
</dbReference>
<dbReference type="GO" id="GO:0003873">
    <property type="term" value="F:6-phosphofructo-2-kinase activity"/>
    <property type="evidence" value="ECO:0007669"/>
    <property type="project" value="InterPro"/>
</dbReference>
<feature type="chain" id="PRO_5002567347" description="Peptidase A1 domain-containing protein" evidence="4">
    <location>
        <begin position="24"/>
        <end position="817"/>
    </location>
</feature>
<dbReference type="GO" id="GO:0005829">
    <property type="term" value="C:cytosol"/>
    <property type="evidence" value="ECO:0007669"/>
    <property type="project" value="TreeGrafter"/>
</dbReference>
<dbReference type="EMBL" id="CVQH01022194">
    <property type="protein sequence ID" value="CRK32592.1"/>
    <property type="molecule type" value="Genomic_DNA"/>
</dbReference>
<organism evidence="6 7">
    <name type="scientific">Verticillium longisporum</name>
    <name type="common">Verticillium dahliae var. longisporum</name>
    <dbReference type="NCBI Taxonomy" id="100787"/>
    <lineage>
        <taxon>Eukaryota</taxon>
        <taxon>Fungi</taxon>
        <taxon>Dikarya</taxon>
        <taxon>Ascomycota</taxon>
        <taxon>Pezizomycotina</taxon>
        <taxon>Sordariomycetes</taxon>
        <taxon>Hypocreomycetidae</taxon>
        <taxon>Glomerellales</taxon>
        <taxon>Plectosphaerellaceae</taxon>
        <taxon>Verticillium</taxon>
    </lineage>
</organism>
<dbReference type="Gene3D" id="3.40.50.300">
    <property type="entry name" value="P-loop containing nucleotide triphosphate hydrolases"/>
    <property type="match status" value="1"/>
</dbReference>
<keyword evidence="2" id="KW-0378">Hydrolase</keyword>
<keyword evidence="4" id="KW-0732">Signal</keyword>
<dbReference type="PROSITE" id="PS51767">
    <property type="entry name" value="PEPTIDASE_A1"/>
    <property type="match status" value="1"/>
</dbReference>
<keyword evidence="1" id="KW-0547">Nucleotide-binding</keyword>
<dbReference type="SUPFAM" id="SSF50630">
    <property type="entry name" value="Acid proteases"/>
    <property type="match status" value="1"/>
</dbReference>
<feature type="domain" description="Peptidase A1" evidence="5">
    <location>
        <begin position="98"/>
        <end position="438"/>
    </location>
</feature>
<dbReference type="PANTHER" id="PTHR10606">
    <property type="entry name" value="6-PHOSPHOFRUCTO-2-KINASE/FRUCTOSE-2,6-BISPHOSPHATASE"/>
    <property type="match status" value="1"/>
</dbReference>
<dbReference type="GO" id="GO:0004190">
    <property type="term" value="F:aspartic-type endopeptidase activity"/>
    <property type="evidence" value="ECO:0007669"/>
    <property type="project" value="UniProtKB-KW"/>
</dbReference>
<evidence type="ECO:0000256" key="1">
    <source>
        <dbReference type="ARBA" id="ARBA00022741"/>
    </source>
</evidence>
<dbReference type="GO" id="GO:0005524">
    <property type="term" value="F:ATP binding"/>
    <property type="evidence" value="ECO:0007669"/>
    <property type="project" value="UniProtKB-KW"/>
</dbReference>
<dbReference type="Gene3D" id="3.40.50.1240">
    <property type="entry name" value="Phosphoglycerate mutase-like"/>
    <property type="match status" value="1"/>
</dbReference>
<dbReference type="GO" id="GO:0006508">
    <property type="term" value="P:proteolysis"/>
    <property type="evidence" value="ECO:0007669"/>
    <property type="project" value="InterPro"/>
</dbReference>
<protein>
    <recommendedName>
        <fullName evidence="5">Peptidase A1 domain-containing protein</fullName>
    </recommendedName>
</protein>
<keyword evidence="7" id="KW-1185">Reference proteome</keyword>
<dbReference type="PROSITE" id="PS00175">
    <property type="entry name" value="PG_MUTASE"/>
    <property type="match status" value="1"/>
</dbReference>
<dbReference type="InterPro" id="IPR021109">
    <property type="entry name" value="Peptidase_aspartic_dom_sf"/>
</dbReference>
<evidence type="ECO:0000313" key="6">
    <source>
        <dbReference type="EMBL" id="CRK32592.1"/>
    </source>
</evidence>
<evidence type="ECO:0000256" key="3">
    <source>
        <dbReference type="ARBA" id="ARBA00022840"/>
    </source>
</evidence>
<dbReference type="GO" id="GO:0006003">
    <property type="term" value="P:fructose 2,6-bisphosphate metabolic process"/>
    <property type="evidence" value="ECO:0007669"/>
    <property type="project" value="InterPro"/>
</dbReference>
<proteinExistence type="predicted"/>
<gene>
    <name evidence="6" type="ORF">BN1708_005839</name>
</gene>
<evidence type="ECO:0000256" key="4">
    <source>
        <dbReference type="SAM" id="SignalP"/>
    </source>
</evidence>
<dbReference type="STRING" id="100787.A0A0G4MEE5"/>
<dbReference type="InterPro" id="IPR034164">
    <property type="entry name" value="Pepsin-like_dom"/>
</dbReference>
<name>A0A0G4MEE5_VERLO</name>
<dbReference type="InterPro" id="IPR013079">
    <property type="entry name" value="6Phosfructo_kin"/>
</dbReference>
<dbReference type="InterPro" id="IPR001345">
    <property type="entry name" value="PG/BPGM_mutase_AS"/>
</dbReference>
<dbReference type="InterPro" id="IPR013078">
    <property type="entry name" value="His_Pase_superF_clade-1"/>
</dbReference>
<dbReference type="PRINTS" id="PR00991">
    <property type="entry name" value="6PFRUCTKNASE"/>
</dbReference>
<dbReference type="AlphaFoldDB" id="A0A0G4MEE5"/>
<dbReference type="Gene3D" id="2.40.70.10">
    <property type="entry name" value="Acid Proteases"/>
    <property type="match status" value="2"/>
</dbReference>
<accession>A0A0G4MEE5</accession>
<dbReference type="CDD" id="cd05471">
    <property type="entry name" value="pepsin_like"/>
    <property type="match status" value="1"/>
</dbReference>
<reference evidence="6 7" key="1">
    <citation type="submission" date="2015-05" db="EMBL/GenBank/DDBJ databases">
        <authorList>
            <person name="Wang D.B."/>
            <person name="Wang M."/>
        </authorList>
    </citation>
    <scope>NUCLEOTIDE SEQUENCE [LARGE SCALE GENOMIC DNA]</scope>
    <source>
        <strain evidence="6">VL1</strain>
    </source>
</reference>
<dbReference type="GO" id="GO:0006000">
    <property type="term" value="P:fructose metabolic process"/>
    <property type="evidence" value="ECO:0007669"/>
    <property type="project" value="InterPro"/>
</dbReference>